<feature type="region of interest" description="Disordered" evidence="1">
    <location>
        <begin position="91"/>
        <end position="120"/>
    </location>
</feature>
<gene>
    <name evidence="2" type="ORF">FWK35_00021943</name>
</gene>
<dbReference type="Proteomes" id="UP000478052">
    <property type="component" value="Unassembled WGS sequence"/>
</dbReference>
<evidence type="ECO:0000256" key="1">
    <source>
        <dbReference type="SAM" id="MobiDB-lite"/>
    </source>
</evidence>
<dbReference type="OrthoDB" id="10548419at2759"/>
<dbReference type="AlphaFoldDB" id="A0A6G0Y2L1"/>
<keyword evidence="3" id="KW-1185">Reference proteome</keyword>
<evidence type="ECO:0000313" key="3">
    <source>
        <dbReference type="Proteomes" id="UP000478052"/>
    </source>
</evidence>
<accession>A0A6G0Y2L1</accession>
<proteinExistence type="predicted"/>
<name>A0A6G0Y2L1_APHCR</name>
<dbReference type="EMBL" id="VUJU01006666">
    <property type="protein sequence ID" value="KAF0747923.1"/>
    <property type="molecule type" value="Genomic_DNA"/>
</dbReference>
<comment type="caution">
    <text evidence="2">The sequence shown here is derived from an EMBL/GenBank/DDBJ whole genome shotgun (WGS) entry which is preliminary data.</text>
</comment>
<evidence type="ECO:0000313" key="2">
    <source>
        <dbReference type="EMBL" id="KAF0747923.1"/>
    </source>
</evidence>
<organism evidence="2 3">
    <name type="scientific">Aphis craccivora</name>
    <name type="common">Cowpea aphid</name>
    <dbReference type="NCBI Taxonomy" id="307492"/>
    <lineage>
        <taxon>Eukaryota</taxon>
        <taxon>Metazoa</taxon>
        <taxon>Ecdysozoa</taxon>
        <taxon>Arthropoda</taxon>
        <taxon>Hexapoda</taxon>
        <taxon>Insecta</taxon>
        <taxon>Pterygota</taxon>
        <taxon>Neoptera</taxon>
        <taxon>Paraneoptera</taxon>
        <taxon>Hemiptera</taxon>
        <taxon>Sternorrhyncha</taxon>
        <taxon>Aphidomorpha</taxon>
        <taxon>Aphidoidea</taxon>
        <taxon>Aphididae</taxon>
        <taxon>Aphidini</taxon>
        <taxon>Aphis</taxon>
        <taxon>Aphis</taxon>
    </lineage>
</organism>
<feature type="compositionally biased region" description="Polar residues" evidence="1">
    <location>
        <begin position="92"/>
        <end position="119"/>
    </location>
</feature>
<sequence length="128" mass="14590">MADDMSNLTTRRGTLKGRITKFLKYLQDFPQDGDISQIRIEERWDEFQRIQSTIETKVTEKTAAETEEAYRFEFEDLYFQAVVDSDKIINKSGHTSNQKTSNNSGNSEIPDSTASSRQASILILKGES</sequence>
<reference evidence="2 3" key="1">
    <citation type="submission" date="2019-08" db="EMBL/GenBank/DDBJ databases">
        <title>Whole genome of Aphis craccivora.</title>
        <authorList>
            <person name="Voronova N.V."/>
            <person name="Shulinski R.S."/>
            <person name="Bandarenka Y.V."/>
            <person name="Zhorov D.G."/>
            <person name="Warner D."/>
        </authorList>
    </citation>
    <scope>NUCLEOTIDE SEQUENCE [LARGE SCALE GENOMIC DNA]</scope>
    <source>
        <strain evidence="2">180601</strain>
        <tissue evidence="2">Whole Body</tissue>
    </source>
</reference>
<protein>
    <submittedName>
        <fullName evidence="2">DUF1758 domain-containing protein</fullName>
    </submittedName>
</protein>